<evidence type="ECO:0000313" key="2">
    <source>
        <dbReference type="Proteomes" id="UP000028194"/>
    </source>
</evidence>
<sequence>MKKKLPEINLKELEKLKEENFRERLEFLDKYADWVKKTDNSKWSSAQKAIINRKSD</sequence>
<dbReference type="KEGG" id="nev:NTE_03554"/>
<organism evidence="1 2">
    <name type="scientific">Candidatus Nitrososphaera evergladensis SR1</name>
    <dbReference type="NCBI Taxonomy" id="1459636"/>
    <lineage>
        <taxon>Archaea</taxon>
        <taxon>Nitrososphaerota</taxon>
        <taxon>Nitrososphaeria</taxon>
        <taxon>Nitrososphaerales</taxon>
        <taxon>Nitrososphaeraceae</taxon>
        <taxon>Nitrososphaera</taxon>
    </lineage>
</organism>
<protein>
    <submittedName>
        <fullName evidence="1">Uncharacterized protein</fullName>
    </submittedName>
</protein>
<reference evidence="1 2" key="1">
    <citation type="journal article" date="2014" name="PLoS ONE">
        <title>Genome Sequence of Candidatus Nitrososphaera evergladensis from Group I.1b Enriched from Everglades Soil Reveals Novel Genomic Features of the Ammonia-Oxidizing Archaea.</title>
        <authorList>
            <person name="Zhalnina K.V."/>
            <person name="Dias R."/>
            <person name="Leonard M.T."/>
            <person name="Dorr de Quadros P."/>
            <person name="Camargo F.A."/>
            <person name="Drew J.C."/>
            <person name="Farmerie W.G."/>
            <person name="Daroub S.H."/>
            <person name="Triplett E.W."/>
        </authorList>
    </citation>
    <scope>NUCLEOTIDE SEQUENCE [LARGE SCALE GENOMIC DNA]</scope>
    <source>
        <strain evidence="1 2">SR1</strain>
    </source>
</reference>
<dbReference type="Pfam" id="PF26477">
    <property type="entry name" value="DUF8150"/>
    <property type="match status" value="1"/>
</dbReference>
<dbReference type="HOGENOM" id="CLU_3002964_0_0_2"/>
<accession>A0A075MY48</accession>
<keyword evidence="2" id="KW-1185">Reference proteome</keyword>
<dbReference type="EMBL" id="CP007174">
    <property type="protein sequence ID" value="AIF85582.1"/>
    <property type="molecule type" value="Genomic_DNA"/>
</dbReference>
<dbReference type="GeneID" id="59387799"/>
<dbReference type="Proteomes" id="UP000028194">
    <property type="component" value="Chromosome"/>
</dbReference>
<dbReference type="RefSeq" id="WP_193354080.1">
    <property type="nucleotide sequence ID" value="NZ_CP007174.1"/>
</dbReference>
<name>A0A075MY48_9ARCH</name>
<gene>
    <name evidence="1" type="ORF">NTE_03554</name>
</gene>
<proteinExistence type="predicted"/>
<dbReference type="AlphaFoldDB" id="A0A075MY48"/>
<dbReference type="InterPro" id="IPR058463">
    <property type="entry name" value="DUF8150"/>
</dbReference>
<evidence type="ECO:0000313" key="1">
    <source>
        <dbReference type="EMBL" id="AIF85582.1"/>
    </source>
</evidence>